<protein>
    <submittedName>
        <fullName evidence="2">Uncharacterized protein</fullName>
    </submittedName>
</protein>
<keyword evidence="1" id="KW-0472">Membrane</keyword>
<accession>A0A2U2HGG4</accession>
<dbReference type="EMBL" id="PXWF02000272">
    <property type="protein sequence ID" value="PWF44024.1"/>
    <property type="molecule type" value="Genomic_DNA"/>
</dbReference>
<organism evidence="2 3">
    <name type="scientific">Massilia glaciei</name>
    <dbReference type="NCBI Taxonomy" id="1524097"/>
    <lineage>
        <taxon>Bacteria</taxon>
        <taxon>Pseudomonadati</taxon>
        <taxon>Pseudomonadota</taxon>
        <taxon>Betaproteobacteria</taxon>
        <taxon>Burkholderiales</taxon>
        <taxon>Oxalobacteraceae</taxon>
        <taxon>Telluria group</taxon>
        <taxon>Massilia</taxon>
    </lineage>
</organism>
<evidence type="ECO:0000256" key="1">
    <source>
        <dbReference type="SAM" id="Phobius"/>
    </source>
</evidence>
<proteinExistence type="predicted"/>
<sequence>MLCGFIFLVLAILACVVLFRKGLLRREESSWNTLAKISYLLILICLPTAGAALGAAYSTHRSANALLDDAMRPALTSRMPLVRAYLNTQLASYRPDGIFRAQDLAKTFIRDLRYRPQSDRMWEPIHRT</sequence>
<feature type="transmembrane region" description="Helical" evidence="1">
    <location>
        <begin position="37"/>
        <end position="57"/>
    </location>
</feature>
<reference evidence="2 3" key="1">
    <citation type="submission" date="2018-04" db="EMBL/GenBank/DDBJ databases">
        <title>Massilia violaceinigra sp. nov., a novel purple-pigmented bacterium isolated from Tianshan glacier, Xinjiang, China.</title>
        <authorList>
            <person name="Wang H."/>
        </authorList>
    </citation>
    <scope>NUCLEOTIDE SEQUENCE [LARGE SCALE GENOMIC DNA]</scope>
    <source>
        <strain evidence="2 3">B448-2</strain>
    </source>
</reference>
<comment type="caution">
    <text evidence="2">The sequence shown here is derived from an EMBL/GenBank/DDBJ whole genome shotgun (WGS) entry which is preliminary data.</text>
</comment>
<name>A0A2U2HGG4_9BURK</name>
<keyword evidence="1" id="KW-0812">Transmembrane</keyword>
<gene>
    <name evidence="2" type="ORF">C7C56_020010</name>
</gene>
<keyword evidence="3" id="KW-1185">Reference proteome</keyword>
<evidence type="ECO:0000313" key="3">
    <source>
        <dbReference type="Proteomes" id="UP000241421"/>
    </source>
</evidence>
<evidence type="ECO:0000313" key="2">
    <source>
        <dbReference type="EMBL" id="PWF44024.1"/>
    </source>
</evidence>
<dbReference type="AlphaFoldDB" id="A0A2U2HGG4"/>
<keyword evidence="1" id="KW-1133">Transmembrane helix</keyword>
<dbReference type="Proteomes" id="UP000241421">
    <property type="component" value="Unassembled WGS sequence"/>
</dbReference>